<evidence type="ECO:0000313" key="2">
    <source>
        <dbReference type="EMBL" id="DAD26320.1"/>
    </source>
</evidence>
<accession>A0A822Y129</accession>
<feature type="region of interest" description="Disordered" evidence="1">
    <location>
        <begin position="1"/>
        <end position="56"/>
    </location>
</feature>
<sequence length="113" mass="11968">MSIDNIRVNPNGRSPSPPSPPTGFDWGNLEVDSNGHSLLGHSPSPPPPPTGFDWGNLEADSDGHSLLLGSDLHLGATPLFLSLPPWLQHLVITGRFAPIVPLLLAWGLGDLVD</sequence>
<evidence type="ECO:0000313" key="3">
    <source>
        <dbReference type="Proteomes" id="UP000607653"/>
    </source>
</evidence>
<comment type="caution">
    <text evidence="2">The sequence shown here is derived from an EMBL/GenBank/DDBJ whole genome shotgun (WGS) entry which is preliminary data.</text>
</comment>
<name>A0A822Y129_NELNU</name>
<dbReference type="EMBL" id="DUZY01000002">
    <property type="protein sequence ID" value="DAD26320.1"/>
    <property type="molecule type" value="Genomic_DNA"/>
</dbReference>
<reference evidence="2 3" key="1">
    <citation type="journal article" date="2020" name="Mol. Biol. Evol.">
        <title>Distinct Expression and Methylation Patterns for Genes with Different Fates following a Single Whole-Genome Duplication in Flowering Plants.</title>
        <authorList>
            <person name="Shi T."/>
            <person name="Rahmani R.S."/>
            <person name="Gugger P.F."/>
            <person name="Wang M."/>
            <person name="Li H."/>
            <person name="Zhang Y."/>
            <person name="Li Z."/>
            <person name="Wang Q."/>
            <person name="Van de Peer Y."/>
            <person name="Marchal K."/>
            <person name="Chen J."/>
        </authorList>
    </citation>
    <scope>NUCLEOTIDE SEQUENCE [LARGE SCALE GENOMIC DNA]</scope>
    <source>
        <tissue evidence="2">Leaf</tissue>
    </source>
</reference>
<protein>
    <submittedName>
        <fullName evidence="2">Uncharacterized protein</fullName>
    </submittedName>
</protein>
<organism evidence="2 3">
    <name type="scientific">Nelumbo nucifera</name>
    <name type="common">Sacred lotus</name>
    <dbReference type="NCBI Taxonomy" id="4432"/>
    <lineage>
        <taxon>Eukaryota</taxon>
        <taxon>Viridiplantae</taxon>
        <taxon>Streptophyta</taxon>
        <taxon>Embryophyta</taxon>
        <taxon>Tracheophyta</taxon>
        <taxon>Spermatophyta</taxon>
        <taxon>Magnoliopsida</taxon>
        <taxon>Proteales</taxon>
        <taxon>Nelumbonaceae</taxon>
        <taxon>Nelumbo</taxon>
    </lineage>
</organism>
<keyword evidence="3" id="KW-1185">Reference proteome</keyword>
<gene>
    <name evidence="2" type="ORF">HUJ06_027788</name>
</gene>
<evidence type="ECO:0000256" key="1">
    <source>
        <dbReference type="SAM" id="MobiDB-lite"/>
    </source>
</evidence>
<proteinExistence type="predicted"/>
<dbReference type="AlphaFoldDB" id="A0A822Y129"/>
<dbReference type="Proteomes" id="UP000607653">
    <property type="component" value="Unassembled WGS sequence"/>
</dbReference>